<dbReference type="InterPro" id="IPR006638">
    <property type="entry name" value="Elp3/MiaA/NifB-like_rSAM"/>
</dbReference>
<keyword evidence="6" id="KW-0411">Iron-sulfur</keyword>
<dbReference type="OrthoDB" id="9808591at2"/>
<keyword evidence="2" id="KW-0004">4Fe-4S</keyword>
<dbReference type="SFLD" id="SFLDG01067">
    <property type="entry name" value="SPASM/twitch_domain_containing"/>
    <property type="match status" value="1"/>
</dbReference>
<dbReference type="SFLD" id="SFLDS00029">
    <property type="entry name" value="Radical_SAM"/>
    <property type="match status" value="1"/>
</dbReference>
<keyword evidence="4" id="KW-0479">Metal-binding</keyword>
<dbReference type="Proteomes" id="UP000217785">
    <property type="component" value="Unassembled WGS sequence"/>
</dbReference>
<evidence type="ECO:0000256" key="2">
    <source>
        <dbReference type="ARBA" id="ARBA00022485"/>
    </source>
</evidence>
<evidence type="ECO:0000256" key="3">
    <source>
        <dbReference type="ARBA" id="ARBA00022691"/>
    </source>
</evidence>
<sequence>MAYQIKKWVPSRFNAYSTADSGDLILYNSYTGAIVSVPPAEKEEALAALKRTGVSGNPSKTALQMIESGFLVPDQLDEKLRAKYLHQTQHRTDLLHLIILPTEACNFRCTYCYQTFPQGGMTAGIQTGIRRLAEEKSRFLNGLSVSWFGGEPLLASDMIGNLSNTFLNLSQKYGFHYSADISTNGYLMTEDLFKRLLNWEIRRYMITIDGPEAVHDKRRALCGGGNTFSRILSNLEKIKQVDGDFEIHLRVNIDMDNLDSVPELLGLLKDRFAGDTRFQLFIRPVGRWGGLNDERLPVCDRKLAEHSIWEFSRLGLEQGLPLASVIEDALLPGCSVCYAAKPHSLVIGANGKLYKCTCALDEEINQIGSLSENGSLLLDHDKLAVWVSSGDDADPVCGNCFFRPACQGNHCPLYRMKTGLRPCPHEKRHIRKVLDLIRHTYTLTGR</sequence>
<evidence type="ECO:0000313" key="9">
    <source>
        <dbReference type="Proteomes" id="UP000217785"/>
    </source>
</evidence>
<feature type="domain" description="Radical SAM core" evidence="7">
    <location>
        <begin position="91"/>
        <end position="321"/>
    </location>
</feature>
<dbReference type="InterPro" id="IPR013785">
    <property type="entry name" value="Aldolase_TIM"/>
</dbReference>
<keyword evidence="9" id="KW-1185">Reference proteome</keyword>
<dbReference type="PROSITE" id="PS51918">
    <property type="entry name" value="RADICAL_SAM"/>
    <property type="match status" value="1"/>
</dbReference>
<evidence type="ECO:0000256" key="5">
    <source>
        <dbReference type="ARBA" id="ARBA00023004"/>
    </source>
</evidence>
<dbReference type="InterPro" id="IPR007197">
    <property type="entry name" value="rSAM"/>
</dbReference>
<dbReference type="AlphaFoldDB" id="A0A292YR39"/>
<dbReference type="InterPro" id="IPR023885">
    <property type="entry name" value="4Fe4S-binding_SPASM_dom"/>
</dbReference>
<comment type="caution">
    <text evidence="8">The sequence shown here is derived from an EMBL/GenBank/DDBJ whole genome shotgun (WGS) entry which is preliminary data.</text>
</comment>
<dbReference type="Pfam" id="PF04055">
    <property type="entry name" value="Radical_SAM"/>
    <property type="match status" value="1"/>
</dbReference>
<dbReference type="SUPFAM" id="SSF102114">
    <property type="entry name" value="Radical SAM enzymes"/>
    <property type="match status" value="1"/>
</dbReference>
<evidence type="ECO:0000256" key="4">
    <source>
        <dbReference type="ARBA" id="ARBA00022723"/>
    </source>
</evidence>
<organism evidence="8 9">
    <name type="scientific">Effusibacillus lacus</name>
    <dbReference type="NCBI Taxonomy" id="1348429"/>
    <lineage>
        <taxon>Bacteria</taxon>
        <taxon>Bacillati</taxon>
        <taxon>Bacillota</taxon>
        <taxon>Bacilli</taxon>
        <taxon>Bacillales</taxon>
        <taxon>Alicyclobacillaceae</taxon>
        <taxon>Effusibacillus</taxon>
    </lineage>
</organism>
<keyword evidence="3" id="KW-0949">S-adenosyl-L-methionine</keyword>
<dbReference type="NCBIfam" id="TIGR04085">
    <property type="entry name" value="rSAM_more_4Fe4S"/>
    <property type="match status" value="1"/>
</dbReference>
<dbReference type="PANTHER" id="PTHR43787">
    <property type="entry name" value="FEMO COFACTOR BIOSYNTHESIS PROTEIN NIFB-RELATED"/>
    <property type="match status" value="1"/>
</dbReference>
<evidence type="ECO:0000256" key="6">
    <source>
        <dbReference type="ARBA" id="ARBA00023014"/>
    </source>
</evidence>
<keyword evidence="5" id="KW-0408">Iron</keyword>
<dbReference type="UniPathway" id="UPA00782"/>
<dbReference type="CDD" id="cd01335">
    <property type="entry name" value="Radical_SAM"/>
    <property type="match status" value="1"/>
</dbReference>
<dbReference type="EMBL" id="BDUF01000086">
    <property type="protein sequence ID" value="GAX91223.1"/>
    <property type="molecule type" value="Genomic_DNA"/>
</dbReference>
<dbReference type="GO" id="GO:0051539">
    <property type="term" value="F:4 iron, 4 sulfur cluster binding"/>
    <property type="evidence" value="ECO:0007669"/>
    <property type="project" value="UniProtKB-KW"/>
</dbReference>
<comment type="cofactor">
    <cofactor evidence="1">
        <name>[4Fe-4S] cluster</name>
        <dbReference type="ChEBI" id="CHEBI:49883"/>
    </cofactor>
</comment>
<accession>A0A292YR39</accession>
<dbReference type="RefSeq" id="WP_096182946.1">
    <property type="nucleotide sequence ID" value="NZ_BDUF01000086.1"/>
</dbReference>
<name>A0A292YR39_9BACL</name>
<dbReference type="InterPro" id="IPR058240">
    <property type="entry name" value="rSAM_sf"/>
</dbReference>
<evidence type="ECO:0000256" key="1">
    <source>
        <dbReference type="ARBA" id="ARBA00001966"/>
    </source>
</evidence>
<gene>
    <name evidence="8" type="ORF">EFBL_2889</name>
</gene>
<dbReference type="SMART" id="SM00729">
    <property type="entry name" value="Elp3"/>
    <property type="match status" value="1"/>
</dbReference>
<evidence type="ECO:0000313" key="8">
    <source>
        <dbReference type="EMBL" id="GAX91223.1"/>
    </source>
</evidence>
<evidence type="ECO:0000259" key="7">
    <source>
        <dbReference type="PROSITE" id="PS51918"/>
    </source>
</evidence>
<dbReference type="GO" id="GO:0046872">
    <property type="term" value="F:metal ion binding"/>
    <property type="evidence" value="ECO:0007669"/>
    <property type="project" value="UniProtKB-KW"/>
</dbReference>
<reference evidence="9" key="1">
    <citation type="submission" date="2017-07" db="EMBL/GenBank/DDBJ databases">
        <title>Draft genome sequence of Effusibacillus lacus strain skLN1.</title>
        <authorList>
            <person name="Watanabe M."/>
            <person name="Kojima H."/>
            <person name="Fukui M."/>
        </authorList>
    </citation>
    <scope>NUCLEOTIDE SEQUENCE [LARGE SCALE GENOMIC DNA]</scope>
    <source>
        <strain evidence="9">skLN1</strain>
    </source>
</reference>
<protein>
    <submittedName>
        <fullName evidence="8">Radical SAM/SPASM domain-containing protein</fullName>
    </submittedName>
</protein>
<proteinExistence type="predicted"/>
<dbReference type="GO" id="GO:0003824">
    <property type="term" value="F:catalytic activity"/>
    <property type="evidence" value="ECO:0007669"/>
    <property type="project" value="InterPro"/>
</dbReference>
<dbReference type="PANTHER" id="PTHR43787:SF3">
    <property type="entry name" value="ARYLSULFATASE REGULATORY PROTEIN"/>
    <property type="match status" value="1"/>
</dbReference>
<dbReference type="Gene3D" id="3.20.20.70">
    <property type="entry name" value="Aldolase class I"/>
    <property type="match status" value="1"/>
</dbReference>